<dbReference type="Gene3D" id="3.30.700.10">
    <property type="entry name" value="Glycoprotein, Type 4 Pilin"/>
    <property type="match status" value="1"/>
</dbReference>
<reference evidence="2" key="1">
    <citation type="submission" date="2021-08" db="EMBL/GenBank/DDBJ databases">
        <title>Isolation and characterization of neutrophilic mixotrophic iron-oxidizing bacteria from deep-sea hydrothermal vents.</title>
        <authorList>
            <person name="He Y."/>
        </authorList>
    </citation>
    <scope>NUCLEOTIDE SEQUENCE</scope>
    <source>
        <strain evidence="2">IOP_13</strain>
    </source>
</reference>
<keyword evidence="1" id="KW-0812">Transmembrane</keyword>
<dbReference type="Proteomes" id="UP001138989">
    <property type="component" value="Unassembled WGS sequence"/>
</dbReference>
<accession>A0A9X1MYH0</accession>
<proteinExistence type="predicted"/>
<evidence type="ECO:0000256" key="1">
    <source>
        <dbReference type="SAM" id="Phobius"/>
    </source>
</evidence>
<dbReference type="Pfam" id="PF07963">
    <property type="entry name" value="N_methyl"/>
    <property type="match status" value="1"/>
</dbReference>
<keyword evidence="1" id="KW-1133">Transmembrane helix</keyword>
<sequence length="153" mass="16463">MIKQRGFTIVELIMVIVILGIISAVAVPRFFDRKFFDERLYFEETLSAVRYAQKLAVASGCLVRVTVDNRGYGVAYGAGDCSGVQIKDPSDKNYPIKPPADVEVQSGVDIEFNSLGCITSNSTINCSVGDNIVTVGGFSFTVHAATGFIEVGP</sequence>
<comment type="caution">
    <text evidence="2">The sequence shown here is derived from an EMBL/GenBank/DDBJ whole genome shotgun (WGS) entry which is preliminary data.</text>
</comment>
<dbReference type="EMBL" id="JAINWF010000001">
    <property type="protein sequence ID" value="MCD1606360.1"/>
    <property type="molecule type" value="Genomic_DNA"/>
</dbReference>
<feature type="transmembrane region" description="Helical" evidence="1">
    <location>
        <begin position="12"/>
        <end position="31"/>
    </location>
</feature>
<dbReference type="SUPFAM" id="SSF54523">
    <property type="entry name" value="Pili subunits"/>
    <property type="match status" value="1"/>
</dbReference>
<protein>
    <submittedName>
        <fullName evidence="2">Type II secretion system protein</fullName>
    </submittedName>
</protein>
<dbReference type="RefSeq" id="WP_102832478.1">
    <property type="nucleotide sequence ID" value="NZ_DAMBQT010000031.1"/>
</dbReference>
<gene>
    <name evidence="2" type="ORF">K7H17_00545</name>
</gene>
<keyword evidence="3" id="KW-1185">Reference proteome</keyword>
<dbReference type="AlphaFoldDB" id="A0A9X1MYH0"/>
<organism evidence="2 3">
    <name type="scientific">Stutzerimonas kunmingensis</name>
    <dbReference type="NCBI Taxonomy" id="1211807"/>
    <lineage>
        <taxon>Bacteria</taxon>
        <taxon>Pseudomonadati</taxon>
        <taxon>Pseudomonadota</taxon>
        <taxon>Gammaproteobacteria</taxon>
        <taxon>Pseudomonadales</taxon>
        <taxon>Pseudomonadaceae</taxon>
        <taxon>Stutzerimonas</taxon>
    </lineage>
</organism>
<evidence type="ECO:0000313" key="3">
    <source>
        <dbReference type="Proteomes" id="UP001138989"/>
    </source>
</evidence>
<keyword evidence="1" id="KW-0472">Membrane</keyword>
<name>A0A9X1MYH0_9GAMM</name>
<dbReference type="InterPro" id="IPR012902">
    <property type="entry name" value="N_methyl_site"/>
</dbReference>
<dbReference type="NCBIfam" id="TIGR02532">
    <property type="entry name" value="IV_pilin_GFxxxE"/>
    <property type="match status" value="1"/>
</dbReference>
<evidence type="ECO:0000313" key="2">
    <source>
        <dbReference type="EMBL" id="MCD1606360.1"/>
    </source>
</evidence>
<dbReference type="InterPro" id="IPR045584">
    <property type="entry name" value="Pilin-like"/>
</dbReference>